<sequence>MTGNRFKHTPVLLKEVLKYISPAASATANDTVRSNAGRRMRRQLGGLQARSEADMRDLTFVDATFGGGGYTRAILERFPQAKVIAIDQDPAAIQEAKELADIFRGRVLPVRGKFGNLVQLLEKELGMKGPCIDGIVFDVGVSSYQIDKGHRGFSIKNDGPLAFSQEDLANIIYEYGDEKKSRKIARAIVEARKVDPIQNTARLAQAFSSFMMFLLLESSLFQFQLSRVSLRIYVNDEMNELRHGLSAAELLLRPQGTLVTVTFHSLEDGIVKQFLRKCSGTRPGPGLRYYKESGKFGYRGIEKYRRRDERELSSIAAMESALLEDVEKIESLRQKTGSNDNYGDTTGSEEAPGKENASFLKSVRKPVVPTDEEVDENPRARSAKLRAAVRTANGALSTRDEEETNGKNGSRFKRRQDVSFLSRWTFSYIDHVIRRGNRLYLGSDDWALNDDGDDSELLAKRILDSWGKELANKGPEKASLAWSTLKEFRLVLAAMFFLFTFEELVILANAQILSLILAWFKDENRALGYGFMLSALLSLTIIVPALLRHVSRWIAPKFGTHLRIGFIAVIYKKCMKLSISHTSSSGYIVNLLANDLNRFEEASIFFLFIILGPLFLCIATYLIYLQIGSAAFVASGVTLLLIPAQSLISRKFGAFRRASVAPRDSRLKFVSDMLNGIMMVKLYAWEKPLIEKIDTLRREEIRMMRKAAILRAINLSLYQTFSCIAELFAFGSYFLMGGVLTPQKVFTTVALLQSLRWNMGLRFPSSLQFSTEAMVSFRRIQAFLLLPEIEQNLGSQSSESEDQKTLIRFENCSLGWAESPLASASEATAQRTGDQKSADVKLILKNITLQVSEGKMLAVVGPVGAGKSSLLNAILREMHCISGKMFTRPNLRIAYAAQMPWILSGTIRENILFGMPLNEDKMKKVIFACALERDLELFEDGLDTVVGERGITLSGGQKSRVALARACYSDADLILMDDPLSAVDAKVGRHIFDHCINGHLKGRARILVTHQLQYLSTSDSVLLLENGSVSAFGSYDEVQRTASSFSKIMHEYSLDTTRETIETEVQDAADAVTLKKRKSASAAGASAAKKDEAAGAVQIKEEAAKGSVSLSVYRTYFQAGSSLFLAALVFLAFVAGQILLIMTDWWLGQWSSQTEERQKDAKWGGAFIGFVLVAVFVLVTRSLAFFVICLRSSLALSQEVVQSVFAAEMRFFIENPTGRIINRMSSDLNRVDENLPWTLFDFMTTTLASLATFILACYFLPVVLVSTPFLGFTFWFLRRRYVTASRQIKREEAITRSPIYATIPATLEGLSTVRAFGAESRFVENLVKLQNDNTRLAMLYLAVGKWLGMRLDLVSSLFSVLVVFTAVGISRVPSLQISSATVGLVLTYSLNLVGVMQWAFRQSAETENLMTAAERVIEYTKIPPERQPPSPMTPPSNWPSNGEIVVRDLTLNYPPSEKRVLKDVNFTIPGGSTVGIVGRTGSGKSSLLQALFRLVTPGGSISIDGVDTSKLGLSTLRSSMSIIPQDPFCFRGSVRFNLDPTSEHSDDALWAAIRSVQLHAMIDALPGKLDSFISENGGNWSVGERQLLCLARAILKASRVFVMDEATSAVDMNTDALINKVLRDADGAFKGVTTLTIAHRLNTVIDYDYILVLDDGKLVEFGEPASLLEKACDQEDAFFSRLVRDTGDESQQALTKLARDAALARKENPRDRAVTPVKVSTPKSEWASSQ</sequence>
<comment type="similarity">
    <text evidence="2">Belongs to the ABC transporter superfamily. ABCC family. Conjugate transporter (TC 3.A.1.208) subfamily.</text>
</comment>
<keyword evidence="15" id="KW-1185">Reference proteome</keyword>
<evidence type="ECO:0000259" key="12">
    <source>
        <dbReference type="PROSITE" id="PS50893"/>
    </source>
</evidence>
<name>A0A507FDL5_9FUNG</name>
<dbReference type="Gene3D" id="3.40.50.300">
    <property type="entry name" value="P-loop containing nucleotide triphosphate hydrolases"/>
    <property type="match status" value="2"/>
</dbReference>
<dbReference type="FunFam" id="3.40.50.300:FF:000163">
    <property type="entry name" value="Multidrug resistance-associated protein member 4"/>
    <property type="match status" value="1"/>
</dbReference>
<evidence type="ECO:0000313" key="14">
    <source>
        <dbReference type="EMBL" id="TPX74314.1"/>
    </source>
</evidence>
<dbReference type="PANTHER" id="PTHR24223:SF456">
    <property type="entry name" value="MULTIDRUG RESISTANCE-ASSOCIATED PROTEIN LETHAL(2)03659"/>
    <property type="match status" value="1"/>
</dbReference>
<dbReference type="InterPro" id="IPR003439">
    <property type="entry name" value="ABC_transporter-like_ATP-bd"/>
</dbReference>
<dbReference type="CDD" id="cd03250">
    <property type="entry name" value="ABCC_MRP_domain1"/>
    <property type="match status" value="1"/>
</dbReference>
<dbReference type="PROSITE" id="PS50929">
    <property type="entry name" value="ABC_TM1F"/>
    <property type="match status" value="2"/>
</dbReference>
<keyword evidence="7" id="KW-0067">ATP-binding</keyword>
<keyword evidence="4 11" id="KW-0812">Transmembrane</keyword>
<feature type="transmembrane region" description="Helical" evidence="11">
    <location>
        <begin position="490"/>
        <end position="520"/>
    </location>
</feature>
<dbReference type="HAMAP" id="MF_01007">
    <property type="entry name" value="16SrRNA_methyltr_H"/>
    <property type="match status" value="1"/>
</dbReference>
<feature type="domain" description="ABC transporter" evidence="12">
    <location>
        <begin position="829"/>
        <end position="1051"/>
    </location>
</feature>
<evidence type="ECO:0000256" key="2">
    <source>
        <dbReference type="ARBA" id="ARBA00009726"/>
    </source>
</evidence>
<comment type="caution">
    <text evidence="14">The sequence shown here is derived from an EMBL/GenBank/DDBJ whole genome shotgun (WGS) entry which is preliminary data.</text>
</comment>
<evidence type="ECO:0000256" key="1">
    <source>
        <dbReference type="ARBA" id="ARBA00004141"/>
    </source>
</evidence>
<feature type="transmembrane region" description="Helical" evidence="11">
    <location>
        <begin position="1351"/>
        <end position="1369"/>
    </location>
</feature>
<dbReference type="EMBL" id="QEAP01000132">
    <property type="protein sequence ID" value="TPX74314.1"/>
    <property type="molecule type" value="Genomic_DNA"/>
</dbReference>
<feature type="domain" description="ABC transporter" evidence="12">
    <location>
        <begin position="1446"/>
        <end position="1680"/>
    </location>
</feature>
<feature type="compositionally biased region" description="Polar residues" evidence="10">
    <location>
        <begin position="334"/>
        <end position="348"/>
    </location>
</feature>
<dbReference type="InterPro" id="IPR002903">
    <property type="entry name" value="RsmH"/>
</dbReference>
<dbReference type="InterPro" id="IPR044746">
    <property type="entry name" value="ABCC_6TM_D1"/>
</dbReference>
<dbReference type="FunFam" id="3.40.50.300:FF:000973">
    <property type="entry name" value="Multidrug resistance-associated protein 4"/>
    <property type="match status" value="1"/>
</dbReference>
<dbReference type="InterPro" id="IPR050173">
    <property type="entry name" value="ABC_transporter_C-like"/>
</dbReference>
<evidence type="ECO:0000259" key="13">
    <source>
        <dbReference type="PROSITE" id="PS50929"/>
    </source>
</evidence>
<keyword evidence="8 11" id="KW-1133">Transmembrane helix</keyword>
<dbReference type="SUPFAM" id="SSF52540">
    <property type="entry name" value="P-loop containing nucleoside triphosphate hydrolases"/>
    <property type="match status" value="2"/>
</dbReference>
<reference evidence="14 15" key="1">
    <citation type="journal article" date="2019" name="Sci. Rep.">
        <title>Comparative genomics of chytrid fungi reveal insights into the obligate biotrophic and pathogenic lifestyle of Synchytrium endobioticum.</title>
        <authorList>
            <person name="van de Vossenberg B.T.L.H."/>
            <person name="Warris S."/>
            <person name="Nguyen H.D.T."/>
            <person name="van Gent-Pelzer M.P.E."/>
            <person name="Joly D.L."/>
            <person name="van de Geest H.C."/>
            <person name="Bonants P.J.M."/>
            <person name="Smith D.S."/>
            <person name="Levesque C.A."/>
            <person name="van der Lee T.A.J."/>
        </authorList>
    </citation>
    <scope>NUCLEOTIDE SEQUENCE [LARGE SCALE GENOMIC DNA]</scope>
    <source>
        <strain evidence="14 15">CBS 675.73</strain>
    </source>
</reference>
<accession>A0A507FDL5</accession>
<dbReference type="SMART" id="SM00382">
    <property type="entry name" value="AAA"/>
    <property type="match status" value="2"/>
</dbReference>
<feature type="transmembrane region" description="Helical" evidence="11">
    <location>
        <begin position="604"/>
        <end position="624"/>
    </location>
</feature>
<feature type="transmembrane region" description="Helical" evidence="11">
    <location>
        <begin position="526"/>
        <end position="547"/>
    </location>
</feature>
<evidence type="ECO:0000256" key="7">
    <source>
        <dbReference type="ARBA" id="ARBA00022840"/>
    </source>
</evidence>
<dbReference type="CDD" id="cd18579">
    <property type="entry name" value="ABC_6TM_ABCC_D1"/>
    <property type="match status" value="1"/>
</dbReference>
<protein>
    <submittedName>
        <fullName evidence="14">Uncharacterized protein</fullName>
    </submittedName>
</protein>
<keyword evidence="3" id="KW-0813">Transport</keyword>
<proteinExistence type="inferred from homology"/>
<evidence type="ECO:0000256" key="11">
    <source>
        <dbReference type="SAM" id="Phobius"/>
    </source>
</evidence>
<dbReference type="Proteomes" id="UP000320333">
    <property type="component" value="Unassembled WGS sequence"/>
</dbReference>
<dbReference type="InterPro" id="IPR027417">
    <property type="entry name" value="P-loop_NTPase"/>
</dbReference>
<dbReference type="FunFam" id="1.20.1560.10:FF:000013">
    <property type="entry name" value="ABC transporter C family member 2"/>
    <property type="match status" value="1"/>
</dbReference>
<dbReference type="Pfam" id="PF01795">
    <property type="entry name" value="Methyltransf_5"/>
    <property type="match status" value="2"/>
</dbReference>
<dbReference type="Gene3D" id="1.20.1560.10">
    <property type="entry name" value="ABC transporter type 1, transmembrane domain"/>
    <property type="match status" value="2"/>
</dbReference>
<comment type="subcellular location">
    <subcellularLocation>
        <location evidence="1">Membrane</location>
        <topology evidence="1">Multi-pass membrane protein</topology>
    </subcellularLocation>
</comment>
<dbReference type="Gene3D" id="1.10.150.170">
    <property type="entry name" value="Putative methyltransferase TM0872, insert domain"/>
    <property type="match status" value="1"/>
</dbReference>
<evidence type="ECO:0000256" key="5">
    <source>
        <dbReference type="ARBA" id="ARBA00022737"/>
    </source>
</evidence>
<keyword evidence="6" id="KW-0547">Nucleotide-binding</keyword>
<dbReference type="GO" id="GO:0005524">
    <property type="term" value="F:ATP binding"/>
    <property type="evidence" value="ECO:0007669"/>
    <property type="project" value="UniProtKB-KW"/>
</dbReference>
<feature type="transmembrane region" description="Helical" evidence="11">
    <location>
        <begin position="1247"/>
        <end position="1277"/>
    </location>
</feature>
<dbReference type="GO" id="GO:0016887">
    <property type="term" value="F:ATP hydrolysis activity"/>
    <property type="evidence" value="ECO:0007669"/>
    <property type="project" value="InterPro"/>
</dbReference>
<feature type="transmembrane region" description="Helical" evidence="11">
    <location>
        <begin position="1123"/>
        <end position="1142"/>
    </location>
</feature>
<dbReference type="Pfam" id="PF00005">
    <property type="entry name" value="ABC_tran"/>
    <property type="match status" value="2"/>
</dbReference>
<feature type="transmembrane region" description="Helical" evidence="11">
    <location>
        <begin position="1163"/>
        <end position="1188"/>
    </location>
</feature>
<dbReference type="OrthoDB" id="6500128at2759"/>
<feature type="region of interest" description="Disordered" evidence="10">
    <location>
        <begin position="334"/>
        <end position="383"/>
    </location>
</feature>
<feature type="domain" description="ABC transmembrane type-1" evidence="13">
    <location>
        <begin position="493"/>
        <end position="760"/>
    </location>
</feature>
<dbReference type="SUPFAM" id="SSF90123">
    <property type="entry name" value="ABC transporter transmembrane region"/>
    <property type="match status" value="2"/>
</dbReference>
<dbReference type="PANTHER" id="PTHR24223">
    <property type="entry name" value="ATP-BINDING CASSETTE SUB-FAMILY C"/>
    <property type="match status" value="1"/>
</dbReference>
<dbReference type="Pfam" id="PF00664">
    <property type="entry name" value="ABC_membrane"/>
    <property type="match status" value="2"/>
</dbReference>
<evidence type="ECO:0000256" key="4">
    <source>
        <dbReference type="ARBA" id="ARBA00022692"/>
    </source>
</evidence>
<keyword evidence="5" id="KW-0677">Repeat</keyword>
<evidence type="ECO:0000256" key="10">
    <source>
        <dbReference type="SAM" id="MobiDB-lite"/>
    </source>
</evidence>
<dbReference type="InterPro" id="IPR023397">
    <property type="entry name" value="SAM-dep_MeTrfase_MraW_recog"/>
</dbReference>
<dbReference type="PROSITE" id="PS50893">
    <property type="entry name" value="ABC_TRANSPORTER_2"/>
    <property type="match status" value="2"/>
</dbReference>
<evidence type="ECO:0000256" key="6">
    <source>
        <dbReference type="ARBA" id="ARBA00022741"/>
    </source>
</evidence>
<dbReference type="SUPFAM" id="SSF81799">
    <property type="entry name" value="Putative methyltransferase TM0872, insert domain"/>
    <property type="match status" value="1"/>
</dbReference>
<dbReference type="InterPro" id="IPR011527">
    <property type="entry name" value="ABC1_TM_dom"/>
</dbReference>
<dbReference type="SUPFAM" id="SSF53335">
    <property type="entry name" value="S-adenosyl-L-methionine-dependent methyltransferases"/>
    <property type="match status" value="1"/>
</dbReference>
<organism evidence="14 15">
    <name type="scientific">Chytriomyces confervae</name>
    <dbReference type="NCBI Taxonomy" id="246404"/>
    <lineage>
        <taxon>Eukaryota</taxon>
        <taxon>Fungi</taxon>
        <taxon>Fungi incertae sedis</taxon>
        <taxon>Chytridiomycota</taxon>
        <taxon>Chytridiomycota incertae sedis</taxon>
        <taxon>Chytridiomycetes</taxon>
        <taxon>Chytridiales</taxon>
        <taxon>Chytriomycetaceae</taxon>
        <taxon>Chytriomyces</taxon>
    </lineage>
</organism>
<dbReference type="InterPro" id="IPR029063">
    <property type="entry name" value="SAM-dependent_MTases_sf"/>
</dbReference>
<evidence type="ECO:0000256" key="3">
    <source>
        <dbReference type="ARBA" id="ARBA00022448"/>
    </source>
</evidence>
<keyword evidence="9 11" id="KW-0472">Membrane</keyword>
<dbReference type="STRING" id="246404.A0A507FDL5"/>
<gene>
    <name evidence="14" type="ORF">CcCBS67573_g04418</name>
</gene>
<feature type="compositionally biased region" description="Basic and acidic residues" evidence="10">
    <location>
        <begin position="1701"/>
        <end position="1713"/>
    </location>
</feature>
<evidence type="ECO:0000256" key="8">
    <source>
        <dbReference type="ARBA" id="ARBA00022989"/>
    </source>
</evidence>
<feature type="domain" description="ABC transmembrane type-1" evidence="13">
    <location>
        <begin position="1127"/>
        <end position="1408"/>
    </location>
</feature>
<dbReference type="Gene3D" id="3.40.50.150">
    <property type="entry name" value="Vaccinia Virus protein VP39"/>
    <property type="match status" value="1"/>
</dbReference>
<dbReference type="NCBIfam" id="TIGR00006">
    <property type="entry name" value="16S rRNA (cytosine(1402)-N(4))-methyltransferase RsmH"/>
    <property type="match status" value="1"/>
</dbReference>
<dbReference type="CDD" id="cd03244">
    <property type="entry name" value="ABCC_MRP_domain2"/>
    <property type="match status" value="1"/>
</dbReference>
<feature type="compositionally biased region" description="Polar residues" evidence="10">
    <location>
        <begin position="1721"/>
        <end position="1730"/>
    </location>
</feature>
<feature type="region of interest" description="Disordered" evidence="10">
    <location>
        <begin position="1701"/>
        <end position="1730"/>
    </location>
</feature>
<dbReference type="GO" id="GO:0140359">
    <property type="term" value="F:ABC-type transporter activity"/>
    <property type="evidence" value="ECO:0007669"/>
    <property type="project" value="InterPro"/>
</dbReference>
<evidence type="ECO:0000313" key="15">
    <source>
        <dbReference type="Proteomes" id="UP000320333"/>
    </source>
</evidence>
<evidence type="ECO:0000256" key="9">
    <source>
        <dbReference type="ARBA" id="ARBA00023136"/>
    </source>
</evidence>
<dbReference type="GO" id="GO:0008168">
    <property type="term" value="F:methyltransferase activity"/>
    <property type="evidence" value="ECO:0007669"/>
    <property type="project" value="InterPro"/>
</dbReference>
<dbReference type="GO" id="GO:0016020">
    <property type="term" value="C:membrane"/>
    <property type="evidence" value="ECO:0007669"/>
    <property type="project" value="UniProtKB-SubCell"/>
</dbReference>
<dbReference type="InterPro" id="IPR044726">
    <property type="entry name" value="ABCC_6TM_D2"/>
</dbReference>
<dbReference type="CDD" id="cd18580">
    <property type="entry name" value="ABC_6TM_ABCC_D2"/>
    <property type="match status" value="1"/>
</dbReference>
<dbReference type="InterPro" id="IPR036640">
    <property type="entry name" value="ABC1_TM_sf"/>
</dbReference>
<feature type="transmembrane region" description="Helical" evidence="11">
    <location>
        <begin position="712"/>
        <end position="736"/>
    </location>
</feature>
<dbReference type="InterPro" id="IPR003593">
    <property type="entry name" value="AAA+_ATPase"/>
</dbReference>